<sequence>MLRFKRTPKSTWKDWLLKEKTRMNWIQYSFRQSCTMYMNHFEPSNQKSVYINSFDRITCRPKDFI</sequence>
<protein>
    <submittedName>
        <fullName evidence="1">Uncharacterized protein</fullName>
    </submittedName>
</protein>
<dbReference type="EMBL" id="GBRH01205781">
    <property type="protein sequence ID" value="JAD92114.1"/>
    <property type="molecule type" value="Transcribed_RNA"/>
</dbReference>
<name>A0A0A9DUB5_ARUDO</name>
<evidence type="ECO:0000313" key="1">
    <source>
        <dbReference type="EMBL" id="JAD92114.1"/>
    </source>
</evidence>
<organism evidence="1">
    <name type="scientific">Arundo donax</name>
    <name type="common">Giant reed</name>
    <name type="synonym">Donax arundinaceus</name>
    <dbReference type="NCBI Taxonomy" id="35708"/>
    <lineage>
        <taxon>Eukaryota</taxon>
        <taxon>Viridiplantae</taxon>
        <taxon>Streptophyta</taxon>
        <taxon>Embryophyta</taxon>
        <taxon>Tracheophyta</taxon>
        <taxon>Spermatophyta</taxon>
        <taxon>Magnoliopsida</taxon>
        <taxon>Liliopsida</taxon>
        <taxon>Poales</taxon>
        <taxon>Poaceae</taxon>
        <taxon>PACMAD clade</taxon>
        <taxon>Arundinoideae</taxon>
        <taxon>Arundineae</taxon>
        <taxon>Arundo</taxon>
    </lineage>
</organism>
<accession>A0A0A9DUB5</accession>
<proteinExistence type="predicted"/>
<reference evidence="1" key="2">
    <citation type="journal article" date="2015" name="Data Brief">
        <title>Shoot transcriptome of the giant reed, Arundo donax.</title>
        <authorList>
            <person name="Barrero R.A."/>
            <person name="Guerrero F.D."/>
            <person name="Moolhuijzen P."/>
            <person name="Goolsby J.A."/>
            <person name="Tidwell J."/>
            <person name="Bellgard S.E."/>
            <person name="Bellgard M.I."/>
        </authorList>
    </citation>
    <scope>NUCLEOTIDE SEQUENCE</scope>
    <source>
        <tissue evidence="1">Shoot tissue taken approximately 20 cm above the soil surface</tissue>
    </source>
</reference>
<dbReference type="AlphaFoldDB" id="A0A0A9DUB5"/>
<reference evidence="1" key="1">
    <citation type="submission" date="2014-09" db="EMBL/GenBank/DDBJ databases">
        <authorList>
            <person name="Magalhaes I.L.F."/>
            <person name="Oliveira U."/>
            <person name="Santos F.R."/>
            <person name="Vidigal T.H.D.A."/>
            <person name="Brescovit A.D."/>
            <person name="Santos A.J."/>
        </authorList>
    </citation>
    <scope>NUCLEOTIDE SEQUENCE</scope>
    <source>
        <tissue evidence="1">Shoot tissue taken approximately 20 cm above the soil surface</tissue>
    </source>
</reference>